<dbReference type="AlphaFoldDB" id="A0A5S9XGU9"/>
<dbReference type="Proteomes" id="UP000434276">
    <property type="component" value="Unassembled WGS sequence"/>
</dbReference>
<evidence type="ECO:0000313" key="3">
    <source>
        <dbReference type="Proteomes" id="UP000434276"/>
    </source>
</evidence>
<evidence type="ECO:0000313" key="2">
    <source>
        <dbReference type="EMBL" id="CAA0384135.1"/>
    </source>
</evidence>
<feature type="compositionally biased region" description="Basic and acidic residues" evidence="1">
    <location>
        <begin position="45"/>
        <end position="55"/>
    </location>
</feature>
<feature type="compositionally biased region" description="Basic residues" evidence="1">
    <location>
        <begin position="7"/>
        <end position="21"/>
    </location>
</feature>
<organism evidence="2 3">
    <name type="scientific">Arabidopsis thaliana</name>
    <name type="common">Mouse-ear cress</name>
    <dbReference type="NCBI Taxonomy" id="3702"/>
    <lineage>
        <taxon>Eukaryota</taxon>
        <taxon>Viridiplantae</taxon>
        <taxon>Streptophyta</taxon>
        <taxon>Embryophyta</taxon>
        <taxon>Tracheophyta</taxon>
        <taxon>Spermatophyta</taxon>
        <taxon>Magnoliopsida</taxon>
        <taxon>eudicotyledons</taxon>
        <taxon>Gunneridae</taxon>
        <taxon>Pentapetalae</taxon>
        <taxon>rosids</taxon>
        <taxon>malvids</taxon>
        <taxon>Brassicales</taxon>
        <taxon>Brassicaceae</taxon>
        <taxon>Camelineae</taxon>
        <taxon>Arabidopsis</taxon>
    </lineage>
</organism>
<gene>
    <name evidence="2" type="ORF">C24_LOCUS14327</name>
</gene>
<accession>A0A5S9XGU9</accession>
<feature type="region of interest" description="Disordered" evidence="1">
    <location>
        <begin position="1"/>
        <end position="79"/>
    </location>
</feature>
<name>A0A5S9XGU9_ARATH</name>
<evidence type="ECO:0000256" key="1">
    <source>
        <dbReference type="SAM" id="MobiDB-lite"/>
    </source>
</evidence>
<proteinExistence type="predicted"/>
<feature type="compositionally biased region" description="Basic and acidic residues" evidence="1">
    <location>
        <begin position="62"/>
        <end position="79"/>
    </location>
</feature>
<dbReference type="EMBL" id="CACSHJ010000089">
    <property type="protein sequence ID" value="CAA0384135.1"/>
    <property type="molecule type" value="Genomic_DNA"/>
</dbReference>
<dbReference type="ExpressionAtlas" id="A0A5S9XGU9">
    <property type="expression patterns" value="baseline and differential"/>
</dbReference>
<protein>
    <submittedName>
        <fullName evidence="2">Uncharacterized protein</fullName>
    </submittedName>
</protein>
<reference evidence="2 3" key="1">
    <citation type="submission" date="2019-12" db="EMBL/GenBank/DDBJ databases">
        <authorList>
            <person name="Jiao W.-B."/>
            <person name="Schneeberger K."/>
        </authorList>
    </citation>
    <scope>NUCLEOTIDE SEQUENCE [LARGE SCALE GENOMIC DNA]</scope>
    <source>
        <strain evidence="3">cv. C24</strain>
    </source>
</reference>
<sequence>MTGISTRKTKCKTRAQKRKKQRKDEELVKSLSNSMLRYVKRSKSGKFDESDRVGDENENQEDDKAGEETMAHCDKEECEKISKEDDVPVDLKKTPEISIL</sequence>